<gene>
    <name evidence="1" type="ORF">FNA67_01515</name>
</gene>
<proteinExistence type="predicted"/>
<name>A0A5B9DIH4_9HYPH</name>
<reference evidence="1 2" key="1">
    <citation type="journal article" date="2015" name="Int. J. Syst. Evol. Microbiol.">
        <title>Youhaiella tibetensis gen. nov., sp. nov., isolated from subsurface sediment.</title>
        <authorList>
            <person name="Wang Y.X."/>
            <person name="Huang F.Q."/>
            <person name="Nogi Y."/>
            <person name="Pang S.J."/>
            <person name="Wang P.K."/>
            <person name="Lv J."/>
        </authorList>
    </citation>
    <scope>NUCLEOTIDE SEQUENCE [LARGE SCALE GENOMIC DNA]</scope>
    <source>
        <strain evidence="2">fig4</strain>
    </source>
</reference>
<dbReference type="Gene3D" id="3.30.460.10">
    <property type="entry name" value="Beta Polymerase, domain 2"/>
    <property type="match status" value="1"/>
</dbReference>
<dbReference type="AlphaFoldDB" id="A0A5B9DIH4"/>
<dbReference type="InterPro" id="IPR007344">
    <property type="entry name" value="GrpB/CoaE"/>
</dbReference>
<dbReference type="EMBL" id="CP041690">
    <property type="protein sequence ID" value="QEE18934.1"/>
    <property type="molecule type" value="Genomic_DNA"/>
</dbReference>
<dbReference type="PANTHER" id="PTHR34822">
    <property type="entry name" value="GRPB DOMAIN PROTEIN (AFU_ORTHOLOGUE AFUA_1G01530)"/>
    <property type="match status" value="1"/>
</dbReference>
<dbReference type="PANTHER" id="PTHR34822:SF1">
    <property type="entry name" value="GRPB FAMILY PROTEIN"/>
    <property type="match status" value="1"/>
</dbReference>
<dbReference type="Proteomes" id="UP000321062">
    <property type="component" value="Chromosome"/>
</dbReference>
<evidence type="ECO:0000313" key="1">
    <source>
        <dbReference type="EMBL" id="QEE18934.1"/>
    </source>
</evidence>
<dbReference type="Pfam" id="PF04229">
    <property type="entry name" value="GrpB"/>
    <property type="match status" value="1"/>
</dbReference>
<dbReference type="RefSeq" id="WP_147654817.1">
    <property type="nucleotide sequence ID" value="NZ_BMFM01000001.1"/>
</dbReference>
<sequence length="172" mass="19064">MEEIRLAPPDPQAASSFVAARERILPCFPVPPRLIEHIGSTAIPGILAKPVIDIVVLVDDLAQGHAAIPALEALGFSFWRDNPVRTRLFLVKGLPSRTHHLHIHADPTEVERHLVFRDHLRAHPGDSAAYEALKRELAERYRTDREAYTEGKSAFIDAIVARAGGPPRLREG</sequence>
<protein>
    <submittedName>
        <fullName evidence="1">GrpB family protein</fullName>
    </submittedName>
</protein>
<keyword evidence="2" id="KW-1185">Reference proteome</keyword>
<accession>A0A5B9DIH4</accession>
<evidence type="ECO:0000313" key="2">
    <source>
        <dbReference type="Proteomes" id="UP000321062"/>
    </source>
</evidence>
<dbReference type="SUPFAM" id="SSF81301">
    <property type="entry name" value="Nucleotidyltransferase"/>
    <property type="match status" value="1"/>
</dbReference>
<dbReference type="InterPro" id="IPR043519">
    <property type="entry name" value="NT_sf"/>
</dbReference>
<dbReference type="OrthoDB" id="9799092at2"/>
<dbReference type="KEGG" id="yti:FNA67_01515"/>
<organism evidence="1 2">
    <name type="scientific">Paradevosia tibetensis</name>
    <dbReference type="NCBI Taxonomy" id="1447062"/>
    <lineage>
        <taxon>Bacteria</taxon>
        <taxon>Pseudomonadati</taxon>
        <taxon>Pseudomonadota</taxon>
        <taxon>Alphaproteobacteria</taxon>
        <taxon>Hyphomicrobiales</taxon>
        <taxon>Devosiaceae</taxon>
        <taxon>Paradevosia</taxon>
    </lineage>
</organism>